<name>A0A9D4GJQ3_DREPO</name>
<feature type="region of interest" description="Disordered" evidence="1">
    <location>
        <begin position="21"/>
        <end position="54"/>
    </location>
</feature>
<evidence type="ECO:0000256" key="1">
    <source>
        <dbReference type="SAM" id="MobiDB-lite"/>
    </source>
</evidence>
<proteinExistence type="predicted"/>
<reference evidence="2" key="2">
    <citation type="submission" date="2020-11" db="EMBL/GenBank/DDBJ databases">
        <authorList>
            <person name="McCartney M.A."/>
            <person name="Auch B."/>
            <person name="Kono T."/>
            <person name="Mallez S."/>
            <person name="Becker A."/>
            <person name="Gohl D.M."/>
            <person name="Silverstein K.A.T."/>
            <person name="Koren S."/>
            <person name="Bechman K.B."/>
            <person name="Herman A."/>
            <person name="Abrahante J.E."/>
            <person name="Garbe J."/>
        </authorList>
    </citation>
    <scope>NUCLEOTIDE SEQUENCE</scope>
    <source>
        <strain evidence="2">Duluth1</strain>
        <tissue evidence="2">Whole animal</tissue>
    </source>
</reference>
<keyword evidence="3" id="KW-1185">Reference proteome</keyword>
<sequence length="92" mass="10464">MHRSEIKADCSRTEDIVISRSIPQPLNPGRTSADRNHTNKARLLTTGSQSKQVAMTEPHTKIEFVGYFARLLSMFCLREEMKVSESRLEVIS</sequence>
<protein>
    <submittedName>
        <fullName evidence="2">Uncharacterized protein</fullName>
    </submittedName>
</protein>
<accession>A0A9D4GJQ3</accession>
<dbReference type="AlphaFoldDB" id="A0A9D4GJQ3"/>
<dbReference type="EMBL" id="JAIWYP010000005">
    <property type="protein sequence ID" value="KAH3816315.1"/>
    <property type="molecule type" value="Genomic_DNA"/>
</dbReference>
<dbReference type="Proteomes" id="UP000828390">
    <property type="component" value="Unassembled WGS sequence"/>
</dbReference>
<reference evidence="2" key="1">
    <citation type="journal article" date="2019" name="bioRxiv">
        <title>The Genome of the Zebra Mussel, Dreissena polymorpha: A Resource for Invasive Species Research.</title>
        <authorList>
            <person name="McCartney M.A."/>
            <person name="Auch B."/>
            <person name="Kono T."/>
            <person name="Mallez S."/>
            <person name="Zhang Y."/>
            <person name="Obille A."/>
            <person name="Becker A."/>
            <person name="Abrahante J.E."/>
            <person name="Garbe J."/>
            <person name="Badalamenti J.P."/>
            <person name="Herman A."/>
            <person name="Mangelson H."/>
            <person name="Liachko I."/>
            <person name="Sullivan S."/>
            <person name="Sone E.D."/>
            <person name="Koren S."/>
            <person name="Silverstein K.A.T."/>
            <person name="Beckman K.B."/>
            <person name="Gohl D.M."/>
        </authorList>
    </citation>
    <scope>NUCLEOTIDE SEQUENCE</scope>
    <source>
        <strain evidence="2">Duluth1</strain>
        <tissue evidence="2">Whole animal</tissue>
    </source>
</reference>
<organism evidence="2 3">
    <name type="scientific">Dreissena polymorpha</name>
    <name type="common">Zebra mussel</name>
    <name type="synonym">Mytilus polymorpha</name>
    <dbReference type="NCBI Taxonomy" id="45954"/>
    <lineage>
        <taxon>Eukaryota</taxon>
        <taxon>Metazoa</taxon>
        <taxon>Spiralia</taxon>
        <taxon>Lophotrochozoa</taxon>
        <taxon>Mollusca</taxon>
        <taxon>Bivalvia</taxon>
        <taxon>Autobranchia</taxon>
        <taxon>Heteroconchia</taxon>
        <taxon>Euheterodonta</taxon>
        <taxon>Imparidentia</taxon>
        <taxon>Neoheterodontei</taxon>
        <taxon>Myida</taxon>
        <taxon>Dreissenoidea</taxon>
        <taxon>Dreissenidae</taxon>
        <taxon>Dreissena</taxon>
    </lineage>
</organism>
<evidence type="ECO:0000313" key="3">
    <source>
        <dbReference type="Proteomes" id="UP000828390"/>
    </source>
</evidence>
<evidence type="ECO:0000313" key="2">
    <source>
        <dbReference type="EMBL" id="KAH3816315.1"/>
    </source>
</evidence>
<comment type="caution">
    <text evidence="2">The sequence shown here is derived from an EMBL/GenBank/DDBJ whole genome shotgun (WGS) entry which is preliminary data.</text>
</comment>
<gene>
    <name evidence="2" type="ORF">DPMN_117828</name>
</gene>